<reference evidence="1 2" key="1">
    <citation type="submission" date="2024-06" db="EMBL/GenBank/DDBJ databases">
        <title>Sorghum-associated microbial communities from plants grown in Nebraska, USA.</title>
        <authorList>
            <person name="Schachtman D."/>
        </authorList>
    </citation>
    <scope>NUCLEOTIDE SEQUENCE [LARGE SCALE GENOMIC DNA]</scope>
    <source>
        <strain evidence="1 2">1073</strain>
    </source>
</reference>
<proteinExistence type="predicted"/>
<comment type="caution">
    <text evidence="1">The sequence shown here is derived from an EMBL/GenBank/DDBJ whole genome shotgun (WGS) entry which is preliminary data.</text>
</comment>
<evidence type="ECO:0000313" key="1">
    <source>
        <dbReference type="EMBL" id="MET3654898.1"/>
    </source>
</evidence>
<sequence length="227" mass="24631">MALTLTVPAIWGSGPVPAGMPPELLAHYEVKPLGRTSDALIVSLSESRSTLTRTTRDASGKTLGTATKSSYDLYDRATAQYPGCPSAGYELRRFGRVLGPEALAASDQYRGHIPHLRKIKLHGSEVYIDLNVSGVQVYSDADFPEWQGWTFIDDDTDGNSRCDSARMLDLILAQLPPPRPGYPPTRSPIARRCRRRHAHATSNATAYCAPTWAATIGRCASGSSAAW</sequence>
<organism evidence="1 2">
    <name type="scientific">Dyella japonica</name>
    <dbReference type="NCBI Taxonomy" id="231455"/>
    <lineage>
        <taxon>Bacteria</taxon>
        <taxon>Pseudomonadati</taxon>
        <taxon>Pseudomonadota</taxon>
        <taxon>Gammaproteobacteria</taxon>
        <taxon>Lysobacterales</taxon>
        <taxon>Rhodanobacteraceae</taxon>
        <taxon>Dyella</taxon>
    </lineage>
</organism>
<accession>A0ABV2K1D9</accession>
<gene>
    <name evidence="1" type="ORF">ABIC75_004647</name>
</gene>
<evidence type="ECO:0000313" key="2">
    <source>
        <dbReference type="Proteomes" id="UP001549184"/>
    </source>
</evidence>
<keyword evidence="2" id="KW-1185">Reference proteome</keyword>
<dbReference type="EMBL" id="JBEPMU010000016">
    <property type="protein sequence ID" value="MET3654898.1"/>
    <property type="molecule type" value="Genomic_DNA"/>
</dbReference>
<dbReference type="RefSeq" id="WP_354016210.1">
    <property type="nucleotide sequence ID" value="NZ_JBEPMU010000016.1"/>
</dbReference>
<dbReference type="Proteomes" id="UP001549184">
    <property type="component" value="Unassembled WGS sequence"/>
</dbReference>
<name>A0ABV2K1D9_9GAMM</name>
<protein>
    <submittedName>
        <fullName evidence="1">Uncharacterized protein</fullName>
    </submittedName>
</protein>